<comment type="caution">
    <text evidence="2">The sequence shown here is derived from an EMBL/GenBank/DDBJ whole genome shotgun (WGS) entry which is preliminary data.</text>
</comment>
<proteinExistence type="predicted"/>
<dbReference type="Proteomes" id="UP000429607">
    <property type="component" value="Unassembled WGS sequence"/>
</dbReference>
<name>A0A6A3HIF0_9STRA</name>
<evidence type="ECO:0000313" key="3">
    <source>
        <dbReference type="Proteomes" id="UP000429607"/>
    </source>
</evidence>
<protein>
    <submittedName>
        <fullName evidence="2">Uncharacterized protein</fullName>
    </submittedName>
</protein>
<gene>
    <name evidence="2" type="ORF">PR001_g27751</name>
</gene>
<evidence type="ECO:0000313" key="2">
    <source>
        <dbReference type="EMBL" id="KAE8968565.1"/>
    </source>
</evidence>
<reference evidence="2 3" key="1">
    <citation type="submission" date="2018-09" db="EMBL/GenBank/DDBJ databases">
        <title>Genomic investigation of the strawberry pathogen Phytophthora fragariae indicates pathogenicity is determined by transcriptional variation in three key races.</title>
        <authorList>
            <person name="Adams T.M."/>
            <person name="Armitage A.D."/>
            <person name="Sobczyk M.K."/>
            <person name="Bates H.J."/>
            <person name="Dunwell J.M."/>
            <person name="Nellist C.F."/>
            <person name="Harrison R.J."/>
        </authorList>
    </citation>
    <scope>NUCLEOTIDE SEQUENCE [LARGE SCALE GENOMIC DNA]</scope>
    <source>
        <strain evidence="2 3">SCRP249</strain>
    </source>
</reference>
<feature type="region of interest" description="Disordered" evidence="1">
    <location>
        <begin position="1"/>
        <end position="37"/>
    </location>
</feature>
<evidence type="ECO:0000256" key="1">
    <source>
        <dbReference type="SAM" id="MobiDB-lite"/>
    </source>
</evidence>
<accession>A0A6A3HIF0</accession>
<feature type="compositionally biased region" description="Basic and acidic residues" evidence="1">
    <location>
        <begin position="1"/>
        <end position="10"/>
    </location>
</feature>
<sequence>MARQDRRSDADGTISLQLERARERAGPGATPCATPSSAGATAIRWWCSTAEAVEDDRMTVRALTLLFAVALVVRAVEFEEEDDVLVLMVSNFDETVSGHDTLPVEF</sequence>
<dbReference type="AlphaFoldDB" id="A0A6A3HIF0"/>
<dbReference type="EMBL" id="QXFV01004638">
    <property type="protein sequence ID" value="KAE8968565.1"/>
    <property type="molecule type" value="Genomic_DNA"/>
</dbReference>
<organism evidence="2 3">
    <name type="scientific">Phytophthora rubi</name>
    <dbReference type="NCBI Taxonomy" id="129364"/>
    <lineage>
        <taxon>Eukaryota</taxon>
        <taxon>Sar</taxon>
        <taxon>Stramenopiles</taxon>
        <taxon>Oomycota</taxon>
        <taxon>Peronosporomycetes</taxon>
        <taxon>Peronosporales</taxon>
        <taxon>Peronosporaceae</taxon>
        <taxon>Phytophthora</taxon>
    </lineage>
</organism>